<dbReference type="RefSeq" id="WP_270028824.1">
    <property type="nucleotide sequence ID" value="NZ_JAPDDP010000074.1"/>
</dbReference>
<reference evidence="2" key="1">
    <citation type="submission" date="2022-10" db="EMBL/GenBank/DDBJ databases">
        <title>The WGS of Solirubrobacter phytolaccae KCTC 29190.</title>
        <authorList>
            <person name="Jiang Z."/>
        </authorList>
    </citation>
    <scope>NUCLEOTIDE SEQUENCE</scope>
    <source>
        <strain evidence="2">KCTC 29190</strain>
    </source>
</reference>
<dbReference type="Gene3D" id="3.40.630.30">
    <property type="match status" value="1"/>
</dbReference>
<gene>
    <name evidence="2" type="ORF">OJ997_28975</name>
</gene>
<evidence type="ECO:0000259" key="1">
    <source>
        <dbReference type="PROSITE" id="PS51186"/>
    </source>
</evidence>
<keyword evidence="3" id="KW-1185">Reference proteome</keyword>
<dbReference type="Proteomes" id="UP001147653">
    <property type="component" value="Unassembled WGS sequence"/>
</dbReference>
<dbReference type="PANTHER" id="PTHR41700:SF1">
    <property type="entry name" value="N-ACETYLTRANSFERASE DOMAIN-CONTAINING PROTEIN"/>
    <property type="match status" value="1"/>
</dbReference>
<comment type="caution">
    <text evidence="2">The sequence shown here is derived from an EMBL/GenBank/DDBJ whole genome shotgun (WGS) entry which is preliminary data.</text>
</comment>
<dbReference type="GO" id="GO:0016747">
    <property type="term" value="F:acyltransferase activity, transferring groups other than amino-acyl groups"/>
    <property type="evidence" value="ECO:0007669"/>
    <property type="project" value="InterPro"/>
</dbReference>
<evidence type="ECO:0000313" key="3">
    <source>
        <dbReference type="Proteomes" id="UP001147653"/>
    </source>
</evidence>
<name>A0A9X3NDC8_9ACTN</name>
<proteinExistence type="predicted"/>
<organism evidence="2 3">
    <name type="scientific">Solirubrobacter phytolaccae</name>
    <dbReference type="NCBI Taxonomy" id="1404360"/>
    <lineage>
        <taxon>Bacteria</taxon>
        <taxon>Bacillati</taxon>
        <taxon>Actinomycetota</taxon>
        <taxon>Thermoleophilia</taxon>
        <taxon>Solirubrobacterales</taxon>
        <taxon>Solirubrobacteraceae</taxon>
        <taxon>Solirubrobacter</taxon>
    </lineage>
</organism>
<keyword evidence="2" id="KW-0808">Transferase</keyword>
<dbReference type="InterPro" id="IPR016181">
    <property type="entry name" value="Acyl_CoA_acyltransferase"/>
</dbReference>
<protein>
    <submittedName>
        <fullName evidence="2">GNAT family N-acetyltransferase</fullName>
        <ecNumber evidence="2">2.3.1.-</ecNumber>
    </submittedName>
</protein>
<dbReference type="SUPFAM" id="SSF55729">
    <property type="entry name" value="Acyl-CoA N-acyltransferases (Nat)"/>
    <property type="match status" value="1"/>
</dbReference>
<feature type="domain" description="N-acetyltransferase" evidence="1">
    <location>
        <begin position="4"/>
        <end position="158"/>
    </location>
</feature>
<dbReference type="AlphaFoldDB" id="A0A9X3NDC8"/>
<dbReference type="InterPro" id="IPR038764">
    <property type="entry name" value="GNAT_N_AcTrfase_prd"/>
</dbReference>
<dbReference type="EMBL" id="JAPDDP010000074">
    <property type="protein sequence ID" value="MDA0184373.1"/>
    <property type="molecule type" value="Genomic_DNA"/>
</dbReference>
<dbReference type="EC" id="2.3.1.-" evidence="2"/>
<evidence type="ECO:0000313" key="2">
    <source>
        <dbReference type="EMBL" id="MDA0184373.1"/>
    </source>
</evidence>
<dbReference type="PROSITE" id="PS51186">
    <property type="entry name" value="GNAT"/>
    <property type="match status" value="1"/>
</dbReference>
<dbReference type="PANTHER" id="PTHR41700">
    <property type="entry name" value="GCN5-RELATED N-ACETYLTRANSFERASE"/>
    <property type="match status" value="1"/>
</dbReference>
<dbReference type="Pfam" id="PF00583">
    <property type="entry name" value="Acetyltransf_1"/>
    <property type="match status" value="1"/>
</dbReference>
<keyword evidence="2" id="KW-0012">Acyltransferase</keyword>
<dbReference type="InterPro" id="IPR000182">
    <property type="entry name" value="GNAT_dom"/>
</dbReference>
<sequence>MSEIEVRDAHGAELVAGCALLARSLAFSERDALPPWLAQTSAAHGGIALAAVDGERVVGFSFALPGRPGELFSCGLAVEPGARGRGVGRRLKLAQRERALAGGAEVIRWTADPLSAPALALYLGGLGARITDYAPELYADVRDAVVPPDDVVIEWRLGEPSSVSGAAAARVEIPLDTPSLSVGERSRWRFAVRREMGPVLEAGGVGTDVLVDRADGRAWVLFHEAA</sequence>
<accession>A0A9X3NDC8</accession>